<feature type="region of interest" description="Disordered" evidence="1">
    <location>
        <begin position="311"/>
        <end position="362"/>
    </location>
</feature>
<gene>
    <name evidence="2" type="ORF">JRJ22_15390</name>
</gene>
<evidence type="ECO:0000256" key="1">
    <source>
        <dbReference type="SAM" id="MobiDB-lite"/>
    </source>
</evidence>
<protein>
    <submittedName>
        <fullName evidence="2">Uncharacterized protein</fullName>
    </submittedName>
</protein>
<evidence type="ECO:0000313" key="3">
    <source>
        <dbReference type="Proteomes" id="UP000663452"/>
    </source>
</evidence>
<sequence length="362" mass="41162">MGEPFQTGLAKITNTFAPMIESQLMNNGVNMDQYSKQCVINAISAINTVLDGKGITWSDEQLDRNNITEILLRVASLKLNASASPKEVFFQLRNVKIKVGDKDIWKKQIEMGIEGDGNDAILANFGRNVSKVYPYWLVREHDQFVYPKFRGVEYEPPEWSPTGQGEVIRIVYPILHTDKTLHYYISERADVVKNLIAHMNNNMMNETFGVCQDRFKATTDQKKQIAVKKSEVLKRAKELGLGALDEPDLQQYISPAWSEYQSRESMLIRKMRNNIVKKIPKDFGSAFVEMLHDDVIDPDYAEVRREINENANTELIDIPDSTATQPLKEETYTSTSESKSPPGDEDISGDDPQIESNDEVLF</sequence>
<evidence type="ECO:0000313" key="2">
    <source>
        <dbReference type="EMBL" id="QSF42698.1"/>
    </source>
</evidence>
<feature type="compositionally biased region" description="Acidic residues" evidence="1">
    <location>
        <begin position="343"/>
        <end position="362"/>
    </location>
</feature>
<name>A0ABX7L4G9_9BACL</name>
<reference evidence="2 3" key="1">
    <citation type="submission" date="2021-02" db="EMBL/GenBank/DDBJ databases">
        <title>Paenibacillus tianjinensis sp. nov.</title>
        <authorList>
            <person name="Liu H."/>
        </authorList>
    </citation>
    <scope>NUCLEOTIDE SEQUENCE [LARGE SCALE GENOMIC DNA]</scope>
    <source>
        <strain evidence="2 3">TB2019</strain>
    </source>
</reference>
<dbReference type="EMBL" id="CP070969">
    <property type="protein sequence ID" value="QSF42698.1"/>
    <property type="molecule type" value="Genomic_DNA"/>
</dbReference>
<dbReference type="RefSeq" id="WP_206100387.1">
    <property type="nucleotide sequence ID" value="NZ_CP070969.1"/>
</dbReference>
<dbReference type="Proteomes" id="UP000663452">
    <property type="component" value="Chromosome"/>
</dbReference>
<organism evidence="2 3">
    <name type="scientific">Paenibacillus tianjinensis</name>
    <dbReference type="NCBI Taxonomy" id="2810347"/>
    <lineage>
        <taxon>Bacteria</taxon>
        <taxon>Bacillati</taxon>
        <taxon>Bacillota</taxon>
        <taxon>Bacilli</taxon>
        <taxon>Bacillales</taxon>
        <taxon>Paenibacillaceae</taxon>
        <taxon>Paenibacillus</taxon>
    </lineage>
</organism>
<keyword evidence="3" id="KW-1185">Reference proteome</keyword>
<proteinExistence type="predicted"/>
<accession>A0ABX7L4G9</accession>